<reference evidence="1 2" key="1">
    <citation type="submission" date="2015-01" db="EMBL/GenBank/DDBJ databases">
        <title>Evolution of Trichinella species and genotypes.</title>
        <authorList>
            <person name="Korhonen P.K."/>
            <person name="Edoardo P."/>
            <person name="Giuseppe L.R."/>
            <person name="Gasser R.B."/>
        </authorList>
    </citation>
    <scope>NUCLEOTIDE SEQUENCE [LARGE SCALE GENOMIC DNA]</scope>
    <source>
        <strain evidence="1">ISS417</strain>
    </source>
</reference>
<name>A0A0V0TH74_9BILA</name>
<dbReference type="AlphaFoldDB" id="A0A0V0TH74"/>
<keyword evidence="2" id="KW-1185">Reference proteome</keyword>
<comment type="caution">
    <text evidence="1">The sequence shown here is derived from an EMBL/GenBank/DDBJ whole genome shotgun (WGS) entry which is preliminary data.</text>
</comment>
<protein>
    <submittedName>
        <fullName evidence="1">Uncharacterized protein</fullName>
    </submittedName>
</protein>
<sequence length="221" mass="25123">MLSRDKTENNFGVAFFCTEHIHFCSFFGKLHIVLGHMIGGSARTKSGVLLVTVTVALGGFLRMASRAINGCSMCNFQAATTAIFNASKTDYSGEMWQIMVHVSENRLQWRNVANHGSRERKQTTVAKCGKSWFTGEMLQIMVHVSENRLLWRNVANHGSRERKQTTVAKCCKSWFADYCGEMLQIMVRVSENRLLWRNVANHGSRERKQTTVAKCCKSWFT</sequence>
<evidence type="ECO:0000313" key="1">
    <source>
        <dbReference type="EMBL" id="KRX38365.1"/>
    </source>
</evidence>
<dbReference type="Proteomes" id="UP000055048">
    <property type="component" value="Unassembled WGS sequence"/>
</dbReference>
<dbReference type="EMBL" id="JYDJ01000271">
    <property type="protein sequence ID" value="KRX38365.1"/>
    <property type="molecule type" value="Genomic_DNA"/>
</dbReference>
<accession>A0A0V0TH74</accession>
<proteinExistence type="predicted"/>
<gene>
    <name evidence="1" type="ORF">T05_8289</name>
</gene>
<evidence type="ECO:0000313" key="2">
    <source>
        <dbReference type="Proteomes" id="UP000055048"/>
    </source>
</evidence>
<organism evidence="1 2">
    <name type="scientific">Trichinella murrelli</name>
    <dbReference type="NCBI Taxonomy" id="144512"/>
    <lineage>
        <taxon>Eukaryota</taxon>
        <taxon>Metazoa</taxon>
        <taxon>Ecdysozoa</taxon>
        <taxon>Nematoda</taxon>
        <taxon>Enoplea</taxon>
        <taxon>Dorylaimia</taxon>
        <taxon>Trichinellida</taxon>
        <taxon>Trichinellidae</taxon>
        <taxon>Trichinella</taxon>
    </lineage>
</organism>